<dbReference type="EMBL" id="UINC01175441">
    <property type="protein sequence ID" value="SVD82069.1"/>
    <property type="molecule type" value="Genomic_DNA"/>
</dbReference>
<organism evidence="1">
    <name type="scientific">marine metagenome</name>
    <dbReference type="NCBI Taxonomy" id="408172"/>
    <lineage>
        <taxon>unclassified sequences</taxon>
        <taxon>metagenomes</taxon>
        <taxon>ecological metagenomes</taxon>
    </lineage>
</organism>
<sequence>LVPQAEFIFMDMANAVDGNGDGDYEDEGETPPDIVYFGRGGQNITIFVEMNEPLKRTPAPTLSYIYNYGVVGGDTVLNVISDSSDADSIEWYYDITLADGDTNDAAFHAIFTAQDRSGNPVENFVGADIFQVDNIHPPAFGTGTVVTHGEITVEGWFNGNTDSIEVKIPIVNPSTDSTLYLGGSVDVQLYNITRGTQWVTVAESDSIIDPGDSISFFRIFDSILTQLPDGTDLVLGDSIKVRGKVTDRNGNETIGTESTSKFV</sequence>
<feature type="non-terminal residue" evidence="1">
    <location>
        <position position="1"/>
    </location>
</feature>
<dbReference type="AlphaFoldDB" id="A0A382YGE9"/>
<accession>A0A382YGE9</accession>
<evidence type="ECO:0000313" key="1">
    <source>
        <dbReference type="EMBL" id="SVD82069.1"/>
    </source>
</evidence>
<name>A0A382YGE9_9ZZZZ</name>
<feature type="non-terminal residue" evidence="1">
    <location>
        <position position="263"/>
    </location>
</feature>
<gene>
    <name evidence="1" type="ORF">METZ01_LOCUS434923</name>
</gene>
<protein>
    <submittedName>
        <fullName evidence="1">Uncharacterized protein</fullName>
    </submittedName>
</protein>
<proteinExistence type="predicted"/>
<reference evidence="1" key="1">
    <citation type="submission" date="2018-05" db="EMBL/GenBank/DDBJ databases">
        <authorList>
            <person name="Lanie J.A."/>
            <person name="Ng W.-L."/>
            <person name="Kazmierczak K.M."/>
            <person name="Andrzejewski T.M."/>
            <person name="Davidsen T.M."/>
            <person name="Wayne K.J."/>
            <person name="Tettelin H."/>
            <person name="Glass J.I."/>
            <person name="Rusch D."/>
            <person name="Podicherti R."/>
            <person name="Tsui H.-C.T."/>
            <person name="Winkler M.E."/>
        </authorList>
    </citation>
    <scope>NUCLEOTIDE SEQUENCE</scope>
</reference>